<dbReference type="Proteomes" id="UP000009131">
    <property type="component" value="Unassembled WGS sequence"/>
</dbReference>
<dbReference type="PANTHER" id="PTHR23112:SF0">
    <property type="entry name" value="TRANSMEMBRANE PROTEIN 116"/>
    <property type="match status" value="1"/>
</dbReference>
<feature type="transmembrane region" description="Helical" evidence="6">
    <location>
        <begin position="153"/>
        <end position="177"/>
    </location>
</feature>
<dbReference type="AlphaFoldDB" id="G7DYV1"/>
<reference evidence="8 9" key="2">
    <citation type="journal article" date="2012" name="Open Biol.">
        <title>Characteristics of nucleosomes and linker DNA regions on the genome of the basidiomycete Mixia osmundae revealed by mono- and dinucleosome mapping.</title>
        <authorList>
            <person name="Nishida H."/>
            <person name="Kondo S."/>
            <person name="Matsumoto T."/>
            <person name="Suzuki Y."/>
            <person name="Yoshikawa H."/>
            <person name="Taylor T.D."/>
            <person name="Sugiyama J."/>
        </authorList>
    </citation>
    <scope>NUCLEOTIDE SEQUENCE [LARGE SCALE GENOMIC DNA]</scope>
    <source>
        <strain evidence="9">CBS 9802 / IAM 14324 / JCM 22182 / KY 12970</strain>
    </source>
</reference>
<evidence type="ECO:0000256" key="2">
    <source>
        <dbReference type="ARBA" id="ARBA00022692"/>
    </source>
</evidence>
<dbReference type="GO" id="GO:0005886">
    <property type="term" value="C:plasma membrane"/>
    <property type="evidence" value="ECO:0007669"/>
    <property type="project" value="TreeGrafter"/>
</dbReference>
<dbReference type="eggNOG" id="ENOG502RZ52">
    <property type="taxonomic scope" value="Eukaryota"/>
</dbReference>
<keyword evidence="9" id="KW-1185">Reference proteome</keyword>
<dbReference type="InterPro" id="IPR017452">
    <property type="entry name" value="GPCR_Rhodpsn_7TM"/>
</dbReference>
<dbReference type="Pfam" id="PF11710">
    <property type="entry name" value="Git3"/>
    <property type="match status" value="1"/>
</dbReference>
<dbReference type="GO" id="GO:0004930">
    <property type="term" value="F:G protein-coupled receptor activity"/>
    <property type="evidence" value="ECO:0007669"/>
    <property type="project" value="TreeGrafter"/>
</dbReference>
<evidence type="ECO:0000313" key="9">
    <source>
        <dbReference type="Proteomes" id="UP000009131"/>
    </source>
</evidence>
<comment type="caution">
    <text evidence="8">The sequence shown here is derived from an EMBL/GenBank/DDBJ whole genome shotgun (WGS) entry which is preliminary data.</text>
</comment>
<gene>
    <name evidence="8" type="primary">Mo02418</name>
    <name evidence="8" type="ORF">E5Q_02418</name>
</gene>
<evidence type="ECO:0000256" key="1">
    <source>
        <dbReference type="ARBA" id="ARBA00004141"/>
    </source>
</evidence>
<evidence type="ECO:0000256" key="3">
    <source>
        <dbReference type="ARBA" id="ARBA00022989"/>
    </source>
</evidence>
<dbReference type="OrthoDB" id="100006at2759"/>
<accession>G7DYV1</accession>
<dbReference type="InParanoid" id="G7DYV1"/>
<comment type="subcellular location">
    <subcellularLocation>
        <location evidence="1">Membrane</location>
        <topology evidence="1">Multi-pass membrane protein</topology>
    </subcellularLocation>
</comment>
<keyword evidence="4 6" id="KW-0472">Membrane</keyword>
<organism evidence="8 9">
    <name type="scientific">Mixia osmundae (strain CBS 9802 / IAM 14324 / JCM 22182 / KY 12970)</name>
    <dbReference type="NCBI Taxonomy" id="764103"/>
    <lineage>
        <taxon>Eukaryota</taxon>
        <taxon>Fungi</taxon>
        <taxon>Dikarya</taxon>
        <taxon>Basidiomycota</taxon>
        <taxon>Pucciniomycotina</taxon>
        <taxon>Mixiomycetes</taxon>
        <taxon>Mixiales</taxon>
        <taxon>Mixiaceae</taxon>
        <taxon>Mixia</taxon>
    </lineage>
</organism>
<evidence type="ECO:0000259" key="7">
    <source>
        <dbReference type="PROSITE" id="PS50262"/>
    </source>
</evidence>
<feature type="transmembrane region" description="Helical" evidence="6">
    <location>
        <begin position="553"/>
        <end position="572"/>
    </location>
</feature>
<feature type="transmembrane region" description="Helical" evidence="6">
    <location>
        <begin position="40"/>
        <end position="62"/>
    </location>
</feature>
<feature type="compositionally biased region" description="Low complexity" evidence="5">
    <location>
        <begin position="402"/>
        <end position="413"/>
    </location>
</feature>
<feature type="region of interest" description="Disordered" evidence="5">
    <location>
        <begin position="373"/>
        <end position="413"/>
    </location>
</feature>
<reference evidence="8 9" key="1">
    <citation type="journal article" date="2011" name="J. Gen. Appl. Microbiol.">
        <title>Draft genome sequencing of the enigmatic basidiomycete Mixia osmundae.</title>
        <authorList>
            <person name="Nishida H."/>
            <person name="Nagatsuka Y."/>
            <person name="Sugiyama J."/>
        </authorList>
    </citation>
    <scope>NUCLEOTIDE SEQUENCE [LARGE SCALE GENOMIC DNA]</scope>
    <source>
        <strain evidence="9">CBS 9802 / IAM 14324 / JCM 22182 / KY 12970</strain>
    </source>
</reference>
<feature type="transmembrane region" description="Helical" evidence="6">
    <location>
        <begin position="197"/>
        <end position="215"/>
    </location>
</feature>
<evidence type="ECO:0000313" key="8">
    <source>
        <dbReference type="EMBL" id="GAA95761.1"/>
    </source>
</evidence>
<dbReference type="STRING" id="764103.G7DYV1"/>
<feature type="domain" description="G-protein coupled receptors family 1 profile" evidence="7">
    <location>
        <begin position="52"/>
        <end position="169"/>
    </location>
</feature>
<keyword evidence="2 6" id="KW-0812">Transmembrane</keyword>
<keyword evidence="3 6" id="KW-1133">Transmembrane helix</keyword>
<dbReference type="GO" id="GO:0007189">
    <property type="term" value="P:adenylate cyclase-activating G protein-coupled receptor signaling pathway"/>
    <property type="evidence" value="ECO:0007669"/>
    <property type="project" value="TreeGrafter"/>
</dbReference>
<feature type="transmembrane region" description="Helical" evidence="6">
    <location>
        <begin position="113"/>
        <end position="137"/>
    </location>
</feature>
<sequence>MESPTPPVAPTLTIGYVLASPTAQNDGIALGLASVYTVDLVISSVSLAAAIGMLTGCYLISAGRDSGARLRQRLIMSLALSDIVDSAVIIATTSRGVDHPLSSFSPGCNAAGFLYQTATLVNDFCLIAIATATYLIVTHPLSVFTQRMTQTRWVIVLNVFMWGLSAIVSGVGLAVYGFADLGGFCSYGKNAGPFKDLILFVPRTVTFIIVILIYLKLFAFFRRKDSHAVHSYDSGPAGQSLDAIPDFDEDGNLKPERSRKMSLASLQHWYISASIRRGSSSSVRKESKDSDATLVEPSATSASIRSSPTTSTAFQHTMEKTASAMSARDKHDLASRQRWSTYSFTPGPAVLETSEAVPDSPIVSPKHAVHSAGVIESSPEPGLKEYTPGSIPMSHRTGTLPSSDSMSRGMSDSVRRGSLSAIPARILAEAGLSPVMAAPPIPSSQEILEFGDRERRRSSAPTLDHDKIEEDDMKGMSFSEALNAPTKNTKGVLQDVDEANVKPRMSAQEMNRRASMLMLLYPAAYIILFSVSLGRLINNLANHGQGNSDLQAASRWLVFLQGFVDALIYLIIEWRFRAAAKGRT</sequence>
<dbReference type="RefSeq" id="XP_014570231.1">
    <property type="nucleotide sequence ID" value="XM_014714745.1"/>
</dbReference>
<dbReference type="OMA" id="FRGGYCA"/>
<evidence type="ECO:0000256" key="5">
    <source>
        <dbReference type="SAM" id="MobiDB-lite"/>
    </source>
</evidence>
<feature type="region of interest" description="Disordered" evidence="5">
    <location>
        <begin position="281"/>
        <end position="313"/>
    </location>
</feature>
<dbReference type="InterPro" id="IPR023041">
    <property type="entry name" value="Glucose_rcpt_Git3-like_N"/>
</dbReference>
<protein>
    <recommendedName>
        <fullName evidence="7">G-protein coupled receptors family 1 profile domain-containing protein</fullName>
    </recommendedName>
</protein>
<dbReference type="HOGENOM" id="CLU_466981_0_0_1"/>
<feature type="compositionally biased region" description="Polar residues" evidence="5">
    <location>
        <begin position="298"/>
        <end position="313"/>
    </location>
</feature>
<feature type="transmembrane region" description="Helical" evidence="6">
    <location>
        <begin position="514"/>
        <end position="533"/>
    </location>
</feature>
<evidence type="ECO:0000256" key="4">
    <source>
        <dbReference type="ARBA" id="ARBA00023136"/>
    </source>
</evidence>
<feature type="transmembrane region" description="Helical" evidence="6">
    <location>
        <begin position="74"/>
        <end position="93"/>
    </location>
</feature>
<proteinExistence type="predicted"/>
<name>G7DYV1_MIXOS</name>
<dbReference type="EMBL" id="BABT02000062">
    <property type="protein sequence ID" value="GAA95761.1"/>
    <property type="molecule type" value="Genomic_DNA"/>
</dbReference>
<dbReference type="PROSITE" id="PS50262">
    <property type="entry name" value="G_PROTEIN_RECEP_F1_2"/>
    <property type="match status" value="1"/>
</dbReference>
<evidence type="ECO:0000256" key="6">
    <source>
        <dbReference type="SAM" id="Phobius"/>
    </source>
</evidence>
<dbReference type="SUPFAM" id="SSF81321">
    <property type="entry name" value="Family A G protein-coupled receptor-like"/>
    <property type="match status" value="1"/>
</dbReference>
<dbReference type="PANTHER" id="PTHR23112">
    <property type="entry name" value="G PROTEIN-COUPLED RECEPTOR 157-RELATED"/>
    <property type="match status" value="1"/>
</dbReference>
<dbReference type="CDD" id="cd00637">
    <property type="entry name" value="7tm_classA_rhodopsin-like"/>
    <property type="match status" value="1"/>
</dbReference>
<dbReference type="Gene3D" id="1.20.1070.10">
    <property type="entry name" value="Rhodopsin 7-helix transmembrane proteins"/>
    <property type="match status" value="1"/>
</dbReference>